<name>A0AAD4X7Q2_9MAGN</name>
<accession>A0AAD4X7Q2</accession>
<evidence type="ECO:0000256" key="1">
    <source>
        <dbReference type="SAM" id="Phobius"/>
    </source>
</evidence>
<proteinExistence type="predicted"/>
<evidence type="ECO:0000313" key="2">
    <source>
        <dbReference type="EMBL" id="KAI3854227.1"/>
    </source>
</evidence>
<protein>
    <submittedName>
        <fullName evidence="2">Uncharacterized protein</fullName>
    </submittedName>
</protein>
<keyword evidence="1" id="KW-0812">Transmembrane</keyword>
<keyword evidence="1" id="KW-1133">Transmembrane helix</keyword>
<gene>
    <name evidence="2" type="ORF">MKW98_024650</name>
</gene>
<keyword evidence="1" id="KW-0472">Membrane</keyword>
<organism evidence="2 3">
    <name type="scientific">Papaver atlanticum</name>
    <dbReference type="NCBI Taxonomy" id="357466"/>
    <lineage>
        <taxon>Eukaryota</taxon>
        <taxon>Viridiplantae</taxon>
        <taxon>Streptophyta</taxon>
        <taxon>Embryophyta</taxon>
        <taxon>Tracheophyta</taxon>
        <taxon>Spermatophyta</taxon>
        <taxon>Magnoliopsida</taxon>
        <taxon>Ranunculales</taxon>
        <taxon>Papaveraceae</taxon>
        <taxon>Papaveroideae</taxon>
        <taxon>Papaver</taxon>
    </lineage>
</organism>
<evidence type="ECO:0000313" key="3">
    <source>
        <dbReference type="Proteomes" id="UP001202328"/>
    </source>
</evidence>
<reference evidence="2" key="1">
    <citation type="submission" date="2022-04" db="EMBL/GenBank/DDBJ databases">
        <title>A functionally conserved STORR gene fusion in Papaver species that diverged 16.8 million years ago.</title>
        <authorList>
            <person name="Catania T."/>
        </authorList>
    </citation>
    <scope>NUCLEOTIDE SEQUENCE</scope>
    <source>
        <strain evidence="2">S-188037</strain>
    </source>
</reference>
<dbReference type="Proteomes" id="UP001202328">
    <property type="component" value="Unassembled WGS sequence"/>
</dbReference>
<dbReference type="AlphaFoldDB" id="A0AAD4X7Q2"/>
<keyword evidence="3" id="KW-1185">Reference proteome</keyword>
<comment type="caution">
    <text evidence="2">The sequence shown here is derived from an EMBL/GenBank/DDBJ whole genome shotgun (WGS) entry which is preliminary data.</text>
</comment>
<feature type="transmembrane region" description="Helical" evidence="1">
    <location>
        <begin position="22"/>
        <end position="49"/>
    </location>
</feature>
<dbReference type="EMBL" id="JAJJMB010015449">
    <property type="protein sequence ID" value="KAI3854227.1"/>
    <property type="molecule type" value="Genomic_DNA"/>
</dbReference>
<sequence>MCPASYADVTQSILQRDSPIEILGSLLICAIFIGAVAGLTTTLLVCLYVQVISWTWKGWFTTCNICKSAPNPPYPYSFSDLAAVVAVTSSGALHYHQVYTEPLGFSGPAVPLLQAARIFINISCLLRRSSYQDC</sequence>